<dbReference type="Gene3D" id="3.40.140.10">
    <property type="entry name" value="Cytidine Deaminase, domain 2"/>
    <property type="match status" value="1"/>
</dbReference>
<evidence type="ECO:0000259" key="3">
    <source>
        <dbReference type="Pfam" id="PF01398"/>
    </source>
</evidence>
<keyword evidence="2" id="KW-0175">Coiled coil</keyword>
<evidence type="ECO:0000256" key="2">
    <source>
        <dbReference type="SAM" id="Coils"/>
    </source>
</evidence>
<keyword evidence="5" id="KW-1185">Reference proteome</keyword>
<feature type="coiled-coil region" evidence="2">
    <location>
        <begin position="172"/>
        <end position="206"/>
    </location>
</feature>
<dbReference type="EMBL" id="JAEOAQ010000007">
    <property type="protein sequence ID" value="KAG5416957.1"/>
    <property type="molecule type" value="Genomic_DNA"/>
</dbReference>
<name>A0A8H7ZDZ9_9ASCO</name>
<dbReference type="OrthoDB" id="1378at2759"/>
<organism evidence="4 5">
    <name type="scientific">Candida metapsilosis</name>
    <dbReference type="NCBI Taxonomy" id="273372"/>
    <lineage>
        <taxon>Eukaryota</taxon>
        <taxon>Fungi</taxon>
        <taxon>Dikarya</taxon>
        <taxon>Ascomycota</taxon>
        <taxon>Saccharomycotina</taxon>
        <taxon>Pichiomycetes</taxon>
        <taxon>Debaryomycetaceae</taxon>
        <taxon>Candida/Lodderomyces clade</taxon>
        <taxon>Candida</taxon>
    </lineage>
</organism>
<evidence type="ECO:0000313" key="5">
    <source>
        <dbReference type="Proteomes" id="UP000669133"/>
    </source>
</evidence>
<evidence type="ECO:0000313" key="4">
    <source>
        <dbReference type="EMBL" id="KAG5416957.1"/>
    </source>
</evidence>
<feature type="domain" description="JAB1/MPN/MOV34 metalloenzyme" evidence="3">
    <location>
        <begin position="3"/>
        <end position="100"/>
    </location>
</feature>
<dbReference type="GO" id="GO:0008180">
    <property type="term" value="C:COP9 signalosome"/>
    <property type="evidence" value="ECO:0007669"/>
    <property type="project" value="TreeGrafter"/>
</dbReference>
<gene>
    <name evidence="4" type="ORF">I9W82_004588</name>
</gene>
<sequence length="242" mass="28018">MSAVELHSKFLLSISDIQARKINFLYGVLLGFQDGNKYVVATSYEIINDDNTIDYEFLYKRYNQLKLVYPDFTILGIYHMSNECNSSTIAMSQEIQRCCQTYDIPMNPQQIYVTYNKDDKESPFKSYLADGFQEIETTINLSETENITVSTIENHKVYFETTGKRQKEPINIKNQMEEVAKVVESLQQLEEKSERLIEESDGKHSEYAQLLKLQTTQLALLTEQKAVLDGAQSHLVRLWHLS</sequence>
<dbReference type="Pfam" id="PF01398">
    <property type="entry name" value="JAB"/>
    <property type="match status" value="1"/>
</dbReference>
<dbReference type="Proteomes" id="UP000669133">
    <property type="component" value="Unassembled WGS sequence"/>
</dbReference>
<dbReference type="AlphaFoldDB" id="A0A8H7ZDZ9"/>
<dbReference type="GeneID" id="93653217"/>
<dbReference type="PANTHER" id="PTHR10540:SF8">
    <property type="entry name" value="COP9 SIGNALOSOME COMPLEX SUBUNIT 6"/>
    <property type="match status" value="1"/>
</dbReference>
<comment type="similarity">
    <text evidence="1">Belongs to the peptidase M67A family. CSN6 subfamily.</text>
</comment>
<reference evidence="4 5" key="1">
    <citation type="submission" date="2020-12" db="EMBL/GenBank/DDBJ databases">
        <title>Effect of drift, selection, and recombination on the evolution of hybrid genomes in Candida yeast pathogens.</title>
        <authorList>
            <person name="Mixao V."/>
            <person name="Ksiezopolska E."/>
            <person name="Saus E."/>
            <person name="Boekhout T."/>
            <person name="Gacser A."/>
            <person name="Gabaldon T."/>
        </authorList>
    </citation>
    <scope>NUCLEOTIDE SEQUENCE [LARGE SCALE GENOMIC DNA]</scope>
    <source>
        <strain evidence="4 5">BP57</strain>
    </source>
</reference>
<evidence type="ECO:0000256" key="1">
    <source>
        <dbReference type="ARBA" id="ARBA00010893"/>
    </source>
</evidence>
<dbReference type="GO" id="GO:0008237">
    <property type="term" value="F:metallopeptidase activity"/>
    <property type="evidence" value="ECO:0007669"/>
    <property type="project" value="InterPro"/>
</dbReference>
<dbReference type="RefSeq" id="XP_067546073.1">
    <property type="nucleotide sequence ID" value="XM_067693675.1"/>
</dbReference>
<protein>
    <recommendedName>
        <fullName evidence="3">JAB1/MPN/MOV34 metalloenzyme domain-containing protein</fullName>
    </recommendedName>
</protein>
<dbReference type="PANTHER" id="PTHR10540">
    <property type="entry name" value="EUKARYOTIC TRANSLATION INITIATION FACTOR 3 SUBUNIT F-RELATED"/>
    <property type="match status" value="1"/>
</dbReference>
<proteinExistence type="inferred from homology"/>
<accession>A0A8H7ZDZ9</accession>
<comment type="caution">
    <text evidence="4">The sequence shown here is derived from an EMBL/GenBank/DDBJ whole genome shotgun (WGS) entry which is preliminary data.</text>
</comment>
<dbReference type="InterPro" id="IPR000555">
    <property type="entry name" value="JAMM/MPN+_dom"/>
</dbReference>